<feature type="region of interest" description="Disordered" evidence="1">
    <location>
        <begin position="83"/>
        <end position="108"/>
    </location>
</feature>
<accession>A0ABR3A1R9</accession>
<reference evidence="2 3" key="1">
    <citation type="submission" date="2024-05" db="EMBL/GenBank/DDBJ databases">
        <title>A draft genome resource for the thread blight pathogen Marasmius tenuissimus strain MS-2.</title>
        <authorList>
            <person name="Yulfo-Soto G.E."/>
            <person name="Baruah I.K."/>
            <person name="Amoako-Attah I."/>
            <person name="Bukari Y."/>
            <person name="Meinhardt L.W."/>
            <person name="Bailey B.A."/>
            <person name="Cohen S.P."/>
        </authorList>
    </citation>
    <scope>NUCLEOTIDE SEQUENCE [LARGE SCALE GENOMIC DNA]</scope>
    <source>
        <strain evidence="2 3">MS-2</strain>
    </source>
</reference>
<gene>
    <name evidence="2" type="ORF">AAF712_005110</name>
</gene>
<comment type="caution">
    <text evidence="2">The sequence shown here is derived from an EMBL/GenBank/DDBJ whole genome shotgun (WGS) entry which is preliminary data.</text>
</comment>
<organism evidence="2 3">
    <name type="scientific">Marasmius tenuissimus</name>
    <dbReference type="NCBI Taxonomy" id="585030"/>
    <lineage>
        <taxon>Eukaryota</taxon>
        <taxon>Fungi</taxon>
        <taxon>Dikarya</taxon>
        <taxon>Basidiomycota</taxon>
        <taxon>Agaricomycotina</taxon>
        <taxon>Agaricomycetes</taxon>
        <taxon>Agaricomycetidae</taxon>
        <taxon>Agaricales</taxon>
        <taxon>Marasmiineae</taxon>
        <taxon>Marasmiaceae</taxon>
        <taxon>Marasmius</taxon>
    </lineage>
</organism>
<name>A0ABR3A1R9_9AGAR</name>
<evidence type="ECO:0008006" key="4">
    <source>
        <dbReference type="Google" id="ProtNLM"/>
    </source>
</evidence>
<dbReference type="EMBL" id="JBBXMP010000022">
    <property type="protein sequence ID" value="KAL0067941.1"/>
    <property type="molecule type" value="Genomic_DNA"/>
</dbReference>
<evidence type="ECO:0000256" key="1">
    <source>
        <dbReference type="SAM" id="MobiDB-lite"/>
    </source>
</evidence>
<evidence type="ECO:0000313" key="2">
    <source>
        <dbReference type="EMBL" id="KAL0067941.1"/>
    </source>
</evidence>
<feature type="region of interest" description="Disordered" evidence="1">
    <location>
        <begin position="33"/>
        <end position="67"/>
    </location>
</feature>
<feature type="compositionally biased region" description="Polar residues" evidence="1">
    <location>
        <begin position="94"/>
        <end position="108"/>
    </location>
</feature>
<evidence type="ECO:0000313" key="3">
    <source>
        <dbReference type="Proteomes" id="UP001437256"/>
    </source>
</evidence>
<protein>
    <recommendedName>
        <fullName evidence="4">HECT domain-containing protein</fullName>
    </recommendedName>
</protein>
<sequence>MNFNNFGPEALGQIVAAFLRSQVAAPLVTNTVNSDHSLSTNTPAPSQFSGTSGPSQPNNSPAVTSPSPFSAALLAQLTQAQPAASTNAMAGPSQIPSGVSSTPTAVQGSQPIAPYTSVNMLNAVANSTPLQSRDGRPRVTTQAGFPSIDLIRNANNARLDHAAAFGLPRYLVKYTRHQDSFNAVLNRLHLYHEFHDIDVKTTVMEVLATVVEVLREYGYNLDPPHMAGPSAFQPHEQVPLQLLAFTNRGRANGLNKTWKLATGSFSATSTLEDLITDKDYAHPKLSVTPRGFFELNTNVTTRFYTQESCRAWPAGDDAIKTHCCIPKRVYTLRDDAEAGSGEVMVTEQRPRRTIMATREMMRMMRKGSRSPTLLNRPALLSVRPLIPRQFPQLVEVPRRPEMFRQPHHHQTAAEVLRPPAVFLQLWILGKRFINVAVLPVNNAPPVKARSYRSVELTVAREKEPSLATREFHLLSAGQRNRLCGTERLRLKGVIVECLLRLTEILAVHSVNAAGELSSGIGVEREAVQTLAHGYLSRRASTFFLPQGPQFSMLAAVNGPSARWMSNDQKMDWGILGTLVALSLIYGLGTEPLNPLALIFYLNDCHVACLHSDLVSRWFPELHGTLKAWASLGHEDDIARSYQGGSEEFVSSVYDSYIHHYSSLRLDYQSLLKDESTTKLNRAIQDNPSFSAASFQDLFRGFLEGSGYPSLELMNGVKGRLSPVISLDEIHQDTFRMRMFCWAATGAPFVLTDGIRTKVILIEDDDEEYRAGLTDAQCLTNLNAGVCKFRSCLREMRIPASFLLHLLSIDYVTAASTFSGDEGAASSATPSSSQSSNEGLALTVKEAVEHWLLASVLDNVGESNLV</sequence>
<dbReference type="Proteomes" id="UP001437256">
    <property type="component" value="Unassembled WGS sequence"/>
</dbReference>
<keyword evidence="3" id="KW-1185">Reference proteome</keyword>
<proteinExistence type="predicted"/>